<dbReference type="GO" id="GO:0003951">
    <property type="term" value="F:NAD+ kinase activity"/>
    <property type="evidence" value="ECO:0007669"/>
    <property type="project" value="UniProtKB-UniRule"/>
</dbReference>
<evidence type="ECO:0000256" key="4">
    <source>
        <dbReference type="ARBA" id="ARBA00022857"/>
    </source>
</evidence>
<sequence length="450" mass="51264">MSSLKQIIRPLLHARAATELLAGGGGGGLGCSHAGSWTWTRHMSMASMKNWDPAQFKPRKAVILTKVSRYEYEKIQNEKMSERQLEEMLTKRGSDYTMIRYHHNVHKALEQEVVHGLEGAGMEVKVVKRYQYNDEVVKWADLIVTTGGDGTFLMGSSKILNRNKPILGINTDPTRSEGHLCLPKHYSFNIQEAIDAIFRGKFKWFFRRRLRVTLIGLKEKINEAPVELHDQQLQYPEYRYMDLMTENADAGDHPFKEPIARENTAQQHTRILPVFGLNEIYIGESLSSRVSYLELQIDKEPAFKTRNSGLCIATGTGSTSWTFNINKLTHHAVESLLKIIYETTKYSLNWKDPKLVEAITQKFNNQLVFDPEADVMCYTLRDAISVGTFPTAKENRPRGTAKRMIVKSKCFDACLVIDGSLSFKFNDGAKAIIDILEEDALRTFQLYSEL</sequence>
<comment type="subunit">
    <text evidence="6">Homodimer.</text>
</comment>
<evidence type="ECO:0000256" key="5">
    <source>
        <dbReference type="ARBA" id="ARBA00023027"/>
    </source>
</evidence>
<comment type="function">
    <text evidence="6">Mitochondrial NAD(+) kinase that phosphorylates NAD(+) to yield NADP(+). Can use both ATP or inorganic polyphosphate as the phosphoryl donor.</text>
</comment>
<dbReference type="InterPro" id="IPR016064">
    <property type="entry name" value="NAD/diacylglycerol_kinase_sf"/>
</dbReference>
<keyword evidence="3 6" id="KW-0418">Kinase</keyword>
<dbReference type="Pfam" id="PF01513">
    <property type="entry name" value="NAD_kinase"/>
    <property type="match status" value="1"/>
</dbReference>
<keyword evidence="6" id="KW-0547">Nucleotide-binding</keyword>
<dbReference type="Gene3D" id="2.60.200.30">
    <property type="entry name" value="Probable inorganic polyphosphate/atp-NAD kinase, domain 2"/>
    <property type="match status" value="1"/>
</dbReference>
<keyword evidence="2 6" id="KW-0808">Transferase</keyword>
<dbReference type="AlphaFoldDB" id="A0A0U2T6A2"/>
<evidence type="ECO:0000256" key="6">
    <source>
        <dbReference type="PIRNR" id="PIRNR017565"/>
    </source>
</evidence>
<comment type="similarity">
    <text evidence="1 6">Belongs to the NAD kinase family.</text>
</comment>
<evidence type="ECO:0000256" key="3">
    <source>
        <dbReference type="ARBA" id="ARBA00022777"/>
    </source>
</evidence>
<accession>A0A0U2T6A2</accession>
<dbReference type="InterPro" id="IPR012355">
    <property type="entry name" value="NADK2_mit"/>
</dbReference>
<dbReference type="InterPro" id="IPR017437">
    <property type="entry name" value="ATP-NAD_kinase_PpnK-typ_C"/>
</dbReference>
<dbReference type="Gene3D" id="3.40.50.10330">
    <property type="entry name" value="Probable inorganic polyphosphate/atp-NAD kinase, domain 1"/>
    <property type="match status" value="1"/>
</dbReference>
<evidence type="ECO:0000313" key="7">
    <source>
        <dbReference type="EMBL" id="ALS04112.1"/>
    </source>
</evidence>
<name>A0A0U2T6A2_ACAPC</name>
<dbReference type="GO" id="GO:0042803">
    <property type="term" value="F:protein homodimerization activity"/>
    <property type="evidence" value="ECO:0007669"/>
    <property type="project" value="UniProtKB-UniRule"/>
</dbReference>
<organism evidence="7">
    <name type="scientific">Acartia pacifica</name>
    <name type="common">Copepod</name>
    <dbReference type="NCBI Taxonomy" id="335913"/>
    <lineage>
        <taxon>Eukaryota</taxon>
        <taxon>Metazoa</taxon>
        <taxon>Ecdysozoa</taxon>
        <taxon>Arthropoda</taxon>
        <taxon>Crustacea</taxon>
        <taxon>Multicrustacea</taxon>
        <taxon>Hexanauplia</taxon>
        <taxon>Copepoda</taxon>
        <taxon>Calanoida</taxon>
        <taxon>Acartiidae</taxon>
        <taxon>Acartia</taxon>
    </lineage>
</organism>
<protein>
    <recommendedName>
        <fullName evidence="6">NAD kinase 2, mitochondrial</fullName>
        <ecNumber evidence="6">2.7.1.23</ecNumber>
    </recommendedName>
    <alternativeName>
        <fullName evidence="6">NAD kinase domain-containing protein 1, mitochondrial</fullName>
    </alternativeName>
</protein>
<dbReference type="GO" id="GO:0006741">
    <property type="term" value="P:NADP+ biosynthetic process"/>
    <property type="evidence" value="ECO:0007669"/>
    <property type="project" value="UniProtKB-UniRule"/>
</dbReference>
<dbReference type="PANTHER" id="PTHR13158">
    <property type="match status" value="1"/>
</dbReference>
<dbReference type="PROSITE" id="PS51257">
    <property type="entry name" value="PROKAR_LIPOPROTEIN"/>
    <property type="match status" value="1"/>
</dbReference>
<comment type="subcellular location">
    <subcellularLocation>
        <location evidence="6">Mitochondrion</location>
    </subcellularLocation>
</comment>
<dbReference type="SUPFAM" id="SSF111331">
    <property type="entry name" value="NAD kinase/diacylglycerol kinase-like"/>
    <property type="match status" value="1"/>
</dbReference>
<comment type="catalytic activity">
    <reaction evidence="6">
        <text>NAD(+) + ATP = ADP + NADP(+) + H(+)</text>
        <dbReference type="Rhea" id="RHEA:18629"/>
        <dbReference type="ChEBI" id="CHEBI:15378"/>
        <dbReference type="ChEBI" id="CHEBI:30616"/>
        <dbReference type="ChEBI" id="CHEBI:57540"/>
        <dbReference type="ChEBI" id="CHEBI:58349"/>
        <dbReference type="ChEBI" id="CHEBI:456216"/>
        <dbReference type="EC" id="2.7.1.23"/>
    </reaction>
</comment>
<keyword evidence="6" id="KW-0496">Mitochondrion</keyword>
<dbReference type="InterPro" id="IPR017438">
    <property type="entry name" value="ATP-NAD_kinase_N"/>
</dbReference>
<dbReference type="GO" id="GO:0019674">
    <property type="term" value="P:NAD+ metabolic process"/>
    <property type="evidence" value="ECO:0007669"/>
    <property type="project" value="UniProtKB-UniRule"/>
</dbReference>
<evidence type="ECO:0000256" key="1">
    <source>
        <dbReference type="ARBA" id="ARBA00010995"/>
    </source>
</evidence>
<dbReference type="GO" id="GO:0005739">
    <property type="term" value="C:mitochondrion"/>
    <property type="evidence" value="ECO:0007669"/>
    <property type="project" value="UniProtKB-SubCell"/>
</dbReference>
<dbReference type="EC" id="2.7.1.23" evidence="6"/>
<dbReference type="EMBL" id="KT754278">
    <property type="protein sequence ID" value="ALS04112.1"/>
    <property type="molecule type" value="mRNA"/>
</dbReference>
<reference evidence="7" key="1">
    <citation type="journal article" date="2015" name="Sci. Rep.">
        <title>Spliced leader RNA trans-splicing discovered in copepods.</title>
        <authorList>
            <person name="Yang F."/>
            <person name="Xu D."/>
            <person name="Zhuang Y."/>
            <person name="Yi X."/>
            <person name="Huang Y."/>
            <person name="Chen H."/>
            <person name="Lin S."/>
            <person name="Campbell D.A."/>
            <person name="Sturm N.R."/>
            <person name="Liu G."/>
            <person name="Zhang H."/>
        </authorList>
    </citation>
    <scope>NUCLEOTIDE SEQUENCE</scope>
</reference>
<dbReference type="InterPro" id="IPR002504">
    <property type="entry name" value="NADK"/>
</dbReference>
<keyword evidence="6" id="KW-0067">ATP-binding</keyword>
<dbReference type="PANTHER" id="PTHR13158:SF5">
    <property type="entry name" value="NAD KINASE 2, MITOCHONDRIAL"/>
    <property type="match status" value="1"/>
</dbReference>
<dbReference type="GO" id="GO:0005524">
    <property type="term" value="F:ATP binding"/>
    <property type="evidence" value="ECO:0007669"/>
    <property type="project" value="UniProtKB-UniRule"/>
</dbReference>
<evidence type="ECO:0000256" key="2">
    <source>
        <dbReference type="ARBA" id="ARBA00022679"/>
    </source>
</evidence>
<proteinExistence type="evidence at transcript level"/>
<keyword evidence="4 6" id="KW-0521">NADP</keyword>
<keyword evidence="5 6" id="KW-0520">NAD</keyword>
<dbReference type="PIRSF" id="PIRSF017565">
    <property type="entry name" value="Kin_ATP-NAD_euk"/>
    <property type="match status" value="1"/>
</dbReference>